<evidence type="ECO:0000313" key="3">
    <source>
        <dbReference type="Proteomes" id="UP000470771"/>
    </source>
</evidence>
<sequence length="397" mass="43516">MRSEKVTFENKNNEKIAAIIDWPVHQHPKATALFAHCFTCSKNLTAVKNISKGLTSAGFAVLRFDFTGLGESEGEFESTNFETNIDDLEVAAHFLATEIEAPKLLIGHSLGGTAMLHASKKIVSAKGVVTIGSPYQPNHATHLFEDSIAEIKNKGRAKVSIGGRPFTVNNDLLKSLNENDSEHIISGLGKALLILHSPQDKIVEIDNAEKIYIAAKHPKSFISLDGADHLLSDKNDSTYIGEIIGNWVNRYLVFNEEKIFDTNHQAAAQTNAESLTTEVIADGHPLIVDEPKSLGGNDIGPNPYGLLSAALASCTSLTLQLYARRKKWELNVATVHVNHSKISSSDSNSKIDHFERNIELIGNLDDDQKNRLLEIANKCPVHKTLHSFSKVDSNLIE</sequence>
<gene>
    <name evidence="2" type="ORF">GQN54_07775</name>
</gene>
<accession>A0A6N9NJH8</accession>
<dbReference type="GO" id="GO:0016787">
    <property type="term" value="F:hydrolase activity"/>
    <property type="evidence" value="ECO:0007669"/>
    <property type="project" value="UniProtKB-KW"/>
</dbReference>
<organism evidence="2 3">
    <name type="scientific">Acidiluteibacter ferrifornacis</name>
    <dbReference type="NCBI Taxonomy" id="2692424"/>
    <lineage>
        <taxon>Bacteria</taxon>
        <taxon>Pseudomonadati</taxon>
        <taxon>Bacteroidota</taxon>
        <taxon>Flavobacteriia</taxon>
        <taxon>Flavobacteriales</taxon>
        <taxon>Cryomorphaceae</taxon>
        <taxon>Acidiluteibacter</taxon>
    </lineage>
</organism>
<dbReference type="EMBL" id="WWNE01000006">
    <property type="protein sequence ID" value="NBG66014.1"/>
    <property type="molecule type" value="Genomic_DNA"/>
</dbReference>
<dbReference type="PANTHER" id="PTHR39624:SF2">
    <property type="entry name" value="OSMC-LIKE PROTEIN"/>
    <property type="match status" value="1"/>
</dbReference>
<name>A0A6N9NJH8_9FLAO</name>
<dbReference type="InterPro" id="IPR022742">
    <property type="entry name" value="Hydrolase_4"/>
</dbReference>
<dbReference type="Pfam" id="PF12146">
    <property type="entry name" value="Hydrolase_4"/>
    <property type="match status" value="1"/>
</dbReference>
<dbReference type="PANTHER" id="PTHR39624">
    <property type="entry name" value="PROTEIN INVOLVED IN RIMO-MEDIATED BETA-METHYLTHIOLATION OF RIBOSOMAL PROTEIN S12 YCAO"/>
    <property type="match status" value="1"/>
</dbReference>
<dbReference type="Proteomes" id="UP000470771">
    <property type="component" value="Unassembled WGS sequence"/>
</dbReference>
<dbReference type="InterPro" id="IPR029058">
    <property type="entry name" value="AB_hydrolase_fold"/>
</dbReference>
<evidence type="ECO:0000259" key="1">
    <source>
        <dbReference type="Pfam" id="PF12146"/>
    </source>
</evidence>
<keyword evidence="3" id="KW-1185">Reference proteome</keyword>
<dbReference type="Pfam" id="PF02566">
    <property type="entry name" value="OsmC"/>
    <property type="match status" value="1"/>
</dbReference>
<keyword evidence="2" id="KW-0378">Hydrolase</keyword>
<dbReference type="AlphaFoldDB" id="A0A6N9NJH8"/>
<proteinExistence type="predicted"/>
<comment type="caution">
    <text evidence="2">The sequence shown here is derived from an EMBL/GenBank/DDBJ whole genome shotgun (WGS) entry which is preliminary data.</text>
</comment>
<dbReference type="InterPro" id="IPR015946">
    <property type="entry name" value="KH_dom-like_a/b"/>
</dbReference>
<dbReference type="RefSeq" id="WP_160632962.1">
    <property type="nucleotide sequence ID" value="NZ_WWNE01000006.1"/>
</dbReference>
<dbReference type="InterPro" id="IPR036102">
    <property type="entry name" value="OsmC/Ohrsf"/>
</dbReference>
<dbReference type="InterPro" id="IPR003718">
    <property type="entry name" value="OsmC/Ohr_fam"/>
</dbReference>
<protein>
    <submittedName>
        <fullName evidence="2">Alpha/beta fold hydrolase</fullName>
    </submittedName>
</protein>
<reference evidence="2 3" key="1">
    <citation type="submission" date="2019-12" db="EMBL/GenBank/DDBJ databases">
        <authorList>
            <person name="Zhao J."/>
        </authorList>
    </citation>
    <scope>NUCLEOTIDE SEQUENCE [LARGE SCALE GENOMIC DNA]</scope>
    <source>
        <strain evidence="2 3">S-15</strain>
    </source>
</reference>
<dbReference type="Gene3D" id="3.40.50.1820">
    <property type="entry name" value="alpha/beta hydrolase"/>
    <property type="match status" value="1"/>
</dbReference>
<dbReference type="SUPFAM" id="SSF53474">
    <property type="entry name" value="alpha/beta-Hydrolases"/>
    <property type="match status" value="1"/>
</dbReference>
<dbReference type="SUPFAM" id="SSF82784">
    <property type="entry name" value="OsmC-like"/>
    <property type="match status" value="1"/>
</dbReference>
<dbReference type="Gene3D" id="3.30.300.20">
    <property type="match status" value="1"/>
</dbReference>
<evidence type="ECO:0000313" key="2">
    <source>
        <dbReference type="EMBL" id="NBG66014.1"/>
    </source>
</evidence>
<feature type="domain" description="Serine aminopeptidase S33" evidence="1">
    <location>
        <begin position="27"/>
        <end position="161"/>
    </location>
</feature>